<dbReference type="Pfam" id="PF10502">
    <property type="entry name" value="Peptidase_S26"/>
    <property type="match status" value="1"/>
</dbReference>
<dbReference type="SUPFAM" id="SSF51306">
    <property type="entry name" value="LexA/Signal peptidase"/>
    <property type="match status" value="1"/>
</dbReference>
<name>A0A126SYN7_9BACT</name>
<dbReference type="Gene3D" id="2.10.109.10">
    <property type="entry name" value="Umud Fragment, subunit A"/>
    <property type="match status" value="1"/>
</dbReference>
<dbReference type="GO" id="GO:0006465">
    <property type="term" value="P:signal peptide processing"/>
    <property type="evidence" value="ECO:0007669"/>
    <property type="project" value="InterPro"/>
</dbReference>
<dbReference type="GO" id="GO:0004252">
    <property type="term" value="F:serine-type endopeptidase activity"/>
    <property type="evidence" value="ECO:0007669"/>
    <property type="project" value="InterPro"/>
</dbReference>
<proteinExistence type="predicted"/>
<accession>A0A126SYN7</accession>
<dbReference type="InterPro" id="IPR036286">
    <property type="entry name" value="LexA/Signal_pep-like_sf"/>
</dbReference>
<sequence length="204" mass="21993">MRQGTAIMTRRRRLFATTLSAGLFGIGFATIAALEPSPWFIWNASASAPLGLYRISEADSLTLGELVVVMPPPDVARFMAARHYLPVGVPLMKHVAALPGQRVCRSSAMVTVDGRPVAIARARDRDGRPLPIWRGCHHIRAGDLFLLNDAPDSLDGRYFGPLPASGLIGAAHPLLTRTAPDRPLRWRGLAASESVATAQGEIIK</sequence>
<organism evidence="2">
    <name type="scientific">uncultured bacterium UPO61</name>
    <dbReference type="NCBI Taxonomy" id="1776982"/>
    <lineage>
        <taxon>Bacteria</taxon>
        <taxon>environmental samples</taxon>
    </lineage>
</organism>
<dbReference type="EMBL" id="KU144985">
    <property type="protein sequence ID" value="AMK59431.1"/>
    <property type="molecule type" value="Genomic_DNA"/>
</dbReference>
<reference evidence="2" key="1">
    <citation type="journal article" date="2016" name="Appl. Environ. Microbiol.">
        <title>Functional Metagenomics of a Biostimulated Petroleum-Contaminated Soil Reveals an Extraordinary Diversity of Extradiol Dioxygenases.</title>
        <authorList>
            <person name="Terron-Gonzalez L."/>
            <person name="Martin-Cabello G."/>
            <person name="Ferrer M."/>
            <person name="Santero E."/>
        </authorList>
    </citation>
    <scope>NUCLEOTIDE SEQUENCE</scope>
</reference>
<feature type="domain" description="Peptidase S26" evidence="1">
    <location>
        <begin position="19"/>
        <end position="172"/>
    </location>
</feature>
<dbReference type="InterPro" id="IPR019533">
    <property type="entry name" value="Peptidase_S26"/>
</dbReference>
<dbReference type="AlphaFoldDB" id="A0A126SYN7"/>
<evidence type="ECO:0000259" key="1">
    <source>
        <dbReference type="Pfam" id="PF10502"/>
    </source>
</evidence>
<protein>
    <submittedName>
        <fullName evidence="2">Conjugal transfer protein TraF</fullName>
    </submittedName>
</protein>
<evidence type="ECO:0000313" key="2">
    <source>
        <dbReference type="EMBL" id="AMK59431.1"/>
    </source>
</evidence>